<dbReference type="Proteomes" id="UP000677228">
    <property type="component" value="Unassembled WGS sequence"/>
</dbReference>
<gene>
    <name evidence="3" type="ORF">GPM918_LOCUS7671</name>
    <name evidence="4" type="ORF">OVA965_LOCUS20177</name>
    <name evidence="5" type="ORF">SRO942_LOCUS7671</name>
    <name evidence="6" type="ORF">TMI583_LOCUS20478</name>
</gene>
<comment type="caution">
    <text evidence="3">The sequence shown here is derived from an EMBL/GenBank/DDBJ whole genome shotgun (WGS) entry which is preliminary data.</text>
</comment>
<reference evidence="3" key="1">
    <citation type="submission" date="2021-02" db="EMBL/GenBank/DDBJ databases">
        <authorList>
            <person name="Nowell W R."/>
        </authorList>
    </citation>
    <scope>NUCLEOTIDE SEQUENCE</scope>
</reference>
<name>A0A813YCF6_9BILA</name>
<dbReference type="InterPro" id="IPR016024">
    <property type="entry name" value="ARM-type_fold"/>
</dbReference>
<feature type="repeat" description="ARM" evidence="1">
    <location>
        <begin position="414"/>
        <end position="450"/>
    </location>
</feature>
<proteinExistence type="predicted"/>
<evidence type="ECO:0000313" key="5">
    <source>
        <dbReference type="EMBL" id="CAF3668185.1"/>
    </source>
</evidence>
<evidence type="ECO:0000313" key="7">
    <source>
        <dbReference type="Proteomes" id="UP000663829"/>
    </source>
</evidence>
<dbReference type="Proteomes" id="UP000682733">
    <property type="component" value="Unassembled WGS sequence"/>
</dbReference>
<dbReference type="Proteomes" id="UP000663829">
    <property type="component" value="Unassembled WGS sequence"/>
</dbReference>
<dbReference type="InterPro" id="IPR013284">
    <property type="entry name" value="Beta-catenin"/>
</dbReference>
<dbReference type="Gene3D" id="1.25.10.10">
    <property type="entry name" value="Leucine-rich Repeat Variant"/>
    <property type="match status" value="1"/>
</dbReference>
<dbReference type="Proteomes" id="UP000681722">
    <property type="component" value="Unassembled WGS sequence"/>
</dbReference>
<dbReference type="SMART" id="SM00185">
    <property type="entry name" value="ARM"/>
    <property type="match status" value="7"/>
</dbReference>
<dbReference type="GO" id="GO:0045296">
    <property type="term" value="F:cadherin binding"/>
    <property type="evidence" value="ECO:0007669"/>
    <property type="project" value="InterPro"/>
</dbReference>
<feature type="region of interest" description="Disordered" evidence="2">
    <location>
        <begin position="1"/>
        <end position="100"/>
    </location>
</feature>
<dbReference type="GO" id="GO:0007155">
    <property type="term" value="P:cell adhesion"/>
    <property type="evidence" value="ECO:0007669"/>
    <property type="project" value="InterPro"/>
</dbReference>
<evidence type="ECO:0000313" key="6">
    <source>
        <dbReference type="EMBL" id="CAF3894920.1"/>
    </source>
</evidence>
<dbReference type="InterPro" id="IPR011989">
    <property type="entry name" value="ARM-like"/>
</dbReference>
<dbReference type="EMBL" id="CAJOBC010001270">
    <property type="protein sequence ID" value="CAF3668185.1"/>
    <property type="molecule type" value="Genomic_DNA"/>
</dbReference>
<dbReference type="AlphaFoldDB" id="A0A813YCF6"/>
<dbReference type="SUPFAM" id="SSF48371">
    <property type="entry name" value="ARM repeat"/>
    <property type="match status" value="1"/>
</dbReference>
<keyword evidence="7" id="KW-1185">Reference proteome</keyword>
<feature type="compositionally biased region" description="Polar residues" evidence="2">
    <location>
        <begin position="35"/>
        <end position="77"/>
    </location>
</feature>
<dbReference type="EMBL" id="CAJNOK010010639">
    <property type="protein sequence ID" value="CAF1120943.1"/>
    <property type="molecule type" value="Genomic_DNA"/>
</dbReference>
<dbReference type="EMBL" id="CAJNOQ010001270">
    <property type="protein sequence ID" value="CAF0882178.1"/>
    <property type="molecule type" value="Genomic_DNA"/>
</dbReference>
<protein>
    <submittedName>
        <fullName evidence="3">Uncharacterized protein</fullName>
    </submittedName>
</protein>
<dbReference type="OrthoDB" id="195736at2759"/>
<feature type="compositionally biased region" description="Low complexity" evidence="2">
    <location>
        <begin position="1"/>
        <end position="11"/>
    </location>
</feature>
<accession>A0A813YCF6</accession>
<evidence type="ECO:0000256" key="2">
    <source>
        <dbReference type="SAM" id="MobiDB-lite"/>
    </source>
</evidence>
<dbReference type="PRINTS" id="PR01869">
    <property type="entry name" value="BCATNINFAMLY"/>
</dbReference>
<evidence type="ECO:0000313" key="4">
    <source>
        <dbReference type="EMBL" id="CAF1120943.1"/>
    </source>
</evidence>
<sequence>MHTPHQQQQQQLNPDTNTTMWLDDPYALNRDSGIHSGTSNSLRSGLSDCNDSEQSFTTMMTNSEQQRFQHSVATQGTPHHHHSQQHQPPVPPRLPEEQQQQEIDPNITMMSHRREPGEMISELISLLNDDDRLIVSEAVMFVHTLVKEGGDIRLDIIRNREIIIALLRAFSKDSGDGQLTYVLASLFHFLSQQQDGLFAILEAGGIQALLQVLDSRDNIVNFVITTLHNFLIILQADAAREIENFHGTEKFVSLLDRSNDKLLTLLTDCLHKMACYNQEAKAFLQRSEICSQHLLRIMDSTKYDKLLLTISKLFPIISSGTISTKKTILQANGIEILEKQINKTKSIRIRRNCLLTVRNISDQAIRLKGMESLIQTLIQLLLTDDIVSITCSVGILNNLTCDNQTNKRFLVKINGIQTLIKTILQSGEKEEIIEPALCTLRHVTARHEQEVEAREAVRKLCGIPYFIKLLNIKHWKKDWPTVKATIGLIKNLALSTSNLSSLRENGAVPKLVQLLTVVEQERQQLLRSHDDTTNLNHIEHTLDIILGALYTLAKDQINRTIIKDLNCIPIFVRYHYLPHCPLQRTSSEILNELRQDPECHQVIETQLGTQKVLDFLKQ</sequence>
<evidence type="ECO:0000256" key="1">
    <source>
        <dbReference type="PROSITE-ProRule" id="PRU00259"/>
    </source>
</evidence>
<evidence type="ECO:0000313" key="3">
    <source>
        <dbReference type="EMBL" id="CAF0882178.1"/>
    </source>
</evidence>
<dbReference type="PROSITE" id="PS50176">
    <property type="entry name" value="ARM_REPEAT"/>
    <property type="match status" value="1"/>
</dbReference>
<dbReference type="EMBL" id="CAJOBA010017271">
    <property type="protein sequence ID" value="CAF3894920.1"/>
    <property type="molecule type" value="Genomic_DNA"/>
</dbReference>
<dbReference type="PANTHER" id="PTHR45976">
    <property type="entry name" value="ARMADILLO SEGMENT POLARITY PROTEIN"/>
    <property type="match status" value="1"/>
</dbReference>
<dbReference type="InterPro" id="IPR000225">
    <property type="entry name" value="Armadillo"/>
</dbReference>
<organism evidence="3 7">
    <name type="scientific">Didymodactylos carnosus</name>
    <dbReference type="NCBI Taxonomy" id="1234261"/>
    <lineage>
        <taxon>Eukaryota</taxon>
        <taxon>Metazoa</taxon>
        <taxon>Spiralia</taxon>
        <taxon>Gnathifera</taxon>
        <taxon>Rotifera</taxon>
        <taxon>Eurotatoria</taxon>
        <taxon>Bdelloidea</taxon>
        <taxon>Philodinida</taxon>
        <taxon>Philodinidae</taxon>
        <taxon>Didymodactylos</taxon>
    </lineage>
</organism>